<dbReference type="AlphaFoldDB" id="A0A4Q7YDW0"/>
<name>A0A4Q7YDW0_9ACTN</name>
<evidence type="ECO:0000313" key="2">
    <source>
        <dbReference type="Proteomes" id="UP000292507"/>
    </source>
</evidence>
<accession>A0A4Q7YDW0</accession>
<comment type="caution">
    <text evidence="1">The sequence shown here is derived from an EMBL/GenBank/DDBJ whole genome shotgun (WGS) entry which is preliminary data.</text>
</comment>
<proteinExistence type="predicted"/>
<dbReference type="OrthoDB" id="5192241at2"/>
<gene>
    <name evidence="1" type="ORF">BKA19_4322</name>
</gene>
<dbReference type="RefSeq" id="WP_104530353.1">
    <property type="nucleotide sequence ID" value="NZ_POQT01000049.1"/>
</dbReference>
<organism evidence="1 2">
    <name type="scientific">Blastococcus saxobsidens</name>
    <dbReference type="NCBI Taxonomy" id="138336"/>
    <lineage>
        <taxon>Bacteria</taxon>
        <taxon>Bacillati</taxon>
        <taxon>Actinomycetota</taxon>
        <taxon>Actinomycetes</taxon>
        <taxon>Geodermatophilales</taxon>
        <taxon>Geodermatophilaceae</taxon>
        <taxon>Blastococcus</taxon>
    </lineage>
</organism>
<dbReference type="EMBL" id="SHKV01000001">
    <property type="protein sequence ID" value="RZU34551.1"/>
    <property type="molecule type" value="Genomic_DNA"/>
</dbReference>
<dbReference type="Proteomes" id="UP000292507">
    <property type="component" value="Unassembled WGS sequence"/>
</dbReference>
<protein>
    <submittedName>
        <fullName evidence="1">Uncharacterized protein</fullName>
    </submittedName>
</protein>
<keyword evidence="2" id="KW-1185">Reference proteome</keyword>
<reference evidence="1 2" key="1">
    <citation type="submission" date="2019-02" db="EMBL/GenBank/DDBJ databases">
        <title>Sequencing the genomes of 1000 actinobacteria strains.</title>
        <authorList>
            <person name="Klenk H.-P."/>
        </authorList>
    </citation>
    <scope>NUCLEOTIDE SEQUENCE [LARGE SCALE GENOMIC DNA]</scope>
    <source>
        <strain evidence="1 2">DSM 44509</strain>
    </source>
</reference>
<evidence type="ECO:0000313" key="1">
    <source>
        <dbReference type="EMBL" id="RZU34551.1"/>
    </source>
</evidence>
<sequence>MSPLPAGDAGAQTMVPHWLDADARARLARTVRVALDEPSVHPVTTIHLQDVLTELHVATAREAIWPASTARVRMATGWDADVLPVRLSSDELAAVLGLPDLPDSLRVLLDHRDARA</sequence>